<reference evidence="2" key="1">
    <citation type="journal article" date="2014" name="Int. J. Syst. Evol. Microbiol.">
        <title>Complete genome sequence of Corynebacterium casei LMG S-19264T (=DSM 44701T), isolated from a smear-ripened cheese.</title>
        <authorList>
            <consortium name="US DOE Joint Genome Institute (JGI-PGF)"/>
            <person name="Walter F."/>
            <person name="Albersmeier A."/>
            <person name="Kalinowski J."/>
            <person name="Ruckert C."/>
        </authorList>
    </citation>
    <scope>NUCLEOTIDE SEQUENCE</scope>
    <source>
        <strain evidence="2">KCTC 32437</strain>
    </source>
</reference>
<evidence type="ECO:0000313" key="3">
    <source>
        <dbReference type="Proteomes" id="UP000646579"/>
    </source>
</evidence>
<comment type="caution">
    <text evidence="2">The sequence shown here is derived from an EMBL/GenBank/DDBJ whole genome shotgun (WGS) entry which is preliminary data.</text>
</comment>
<dbReference type="AlphaFoldDB" id="A0A918RZB6"/>
<keyword evidence="3" id="KW-1185">Reference proteome</keyword>
<dbReference type="EMBL" id="BMZE01000001">
    <property type="protein sequence ID" value="GHA15134.1"/>
    <property type="molecule type" value="Genomic_DNA"/>
</dbReference>
<evidence type="ECO:0000256" key="1">
    <source>
        <dbReference type="SAM" id="MobiDB-lite"/>
    </source>
</evidence>
<reference evidence="2" key="2">
    <citation type="submission" date="2020-09" db="EMBL/GenBank/DDBJ databases">
        <authorList>
            <person name="Sun Q."/>
            <person name="Kim S."/>
        </authorList>
    </citation>
    <scope>NUCLEOTIDE SEQUENCE</scope>
    <source>
        <strain evidence="2">KCTC 32437</strain>
    </source>
</reference>
<proteinExistence type="predicted"/>
<evidence type="ECO:0000313" key="2">
    <source>
        <dbReference type="EMBL" id="GHA15134.1"/>
    </source>
</evidence>
<accession>A0A918RZB6</accession>
<name>A0A918RZB6_9HYPH</name>
<protein>
    <submittedName>
        <fullName evidence="2">Uncharacterized protein</fullName>
    </submittedName>
</protein>
<sequence>MVRPARGKARQSAQKEPTYDAYSFPGPSLGWVSDVNLAMSQPGAAYQLDDIFPTPTGGRLRRGKRSHVEVGSPVKSLFTYRRGPVSKMFGIADDGIYDVSGLEDPEVEHALTEGYCSVAQYTATDGTLYIRGVNGQDTPWVYDGATFDTDPALTFPDGDDTGADELIYTWVFKNRYFFIKKDSLDVYYLPVGQIGGELTLFSLGGVFDLGGNLVFGATWSQETGDGLSAMCIFATDNGEVAVYQGDNPNEAASWQRVGVYTIGKPRGPNAFLRRGGDLVICTDIGQLELSQALQRDVQSLAPSALSRPIEPAWSRYVSERFEKRWTSVAWTEEQMLVVALPTISGQSPVWLVSNATTGKWCRFNGWDAMSLAVWDGGLYFGSPDGFVYQANVGGSDDGAPYTGIYIPVFDQLGVPGKKSIHMARAVMRSRFVAKERLSVHTDFRVNLPPAYDATPIGQVDVWGTAKWGPGVSKWGGASGSTSVQDRWRNTLGAGEAITIAHQVTSASVAPLDTEFIRTDVLFTAGEVQS</sequence>
<organism evidence="2 3">
    <name type="scientific">Devosia pacifica</name>
    <dbReference type="NCBI Taxonomy" id="1335967"/>
    <lineage>
        <taxon>Bacteria</taxon>
        <taxon>Pseudomonadati</taxon>
        <taxon>Pseudomonadota</taxon>
        <taxon>Alphaproteobacteria</taxon>
        <taxon>Hyphomicrobiales</taxon>
        <taxon>Devosiaceae</taxon>
        <taxon>Devosia</taxon>
    </lineage>
</organism>
<gene>
    <name evidence="2" type="ORF">GCM10007989_07360</name>
</gene>
<feature type="region of interest" description="Disordered" evidence="1">
    <location>
        <begin position="1"/>
        <end position="21"/>
    </location>
</feature>
<dbReference type="Proteomes" id="UP000646579">
    <property type="component" value="Unassembled WGS sequence"/>
</dbReference>